<organism evidence="3 4">
    <name type="scientific">Alteromonas macleodii</name>
    <name type="common">Pseudoalteromonas macleodii</name>
    <dbReference type="NCBI Taxonomy" id="28108"/>
    <lineage>
        <taxon>Bacteria</taxon>
        <taxon>Pseudomonadati</taxon>
        <taxon>Pseudomonadota</taxon>
        <taxon>Gammaproteobacteria</taxon>
        <taxon>Alteromonadales</taxon>
        <taxon>Alteromonadaceae</taxon>
        <taxon>Alteromonas/Salinimonas group</taxon>
        <taxon>Alteromonas</taxon>
    </lineage>
</organism>
<dbReference type="InterPro" id="IPR018638">
    <property type="entry name" value="DUF2061_membrane"/>
</dbReference>
<name>A0A6T9Y1M7_ALTMA</name>
<dbReference type="AlphaFoldDB" id="A0A6T9Y1M7"/>
<evidence type="ECO:0000259" key="2">
    <source>
        <dbReference type="Pfam" id="PF09834"/>
    </source>
</evidence>
<evidence type="ECO:0000256" key="1">
    <source>
        <dbReference type="SAM" id="MobiDB-lite"/>
    </source>
</evidence>
<feature type="region of interest" description="Disordered" evidence="1">
    <location>
        <begin position="61"/>
        <end position="97"/>
    </location>
</feature>
<dbReference type="Pfam" id="PF09834">
    <property type="entry name" value="DUF2061"/>
    <property type="match status" value="1"/>
</dbReference>
<feature type="compositionally biased region" description="Low complexity" evidence="1">
    <location>
        <begin position="64"/>
        <end position="79"/>
    </location>
</feature>
<proteinExistence type="predicted"/>
<dbReference type="Proteomes" id="UP000509458">
    <property type="component" value="Chromosome"/>
</dbReference>
<reference evidence="3 4" key="1">
    <citation type="submission" date="2020-06" db="EMBL/GenBank/DDBJ databases">
        <authorList>
            <person name="Duchaud E."/>
        </authorList>
    </citation>
    <scope>NUCLEOTIDE SEQUENCE [LARGE SCALE GENOMIC DNA]</scope>
    <source>
        <strain evidence="3">Alteromonas fortis</strain>
    </source>
</reference>
<accession>A0A6T9Y1M7</accession>
<feature type="compositionally biased region" description="Polar residues" evidence="1">
    <location>
        <begin position="80"/>
        <end position="97"/>
    </location>
</feature>
<dbReference type="EMBL" id="LR812090">
    <property type="protein sequence ID" value="CAB9493610.1"/>
    <property type="molecule type" value="Genomic_DNA"/>
</dbReference>
<protein>
    <submittedName>
        <fullName evidence="3">Putative membrane protein</fullName>
    </submittedName>
</protein>
<feature type="domain" description="DUF2061" evidence="2">
    <location>
        <begin position="1"/>
        <end position="52"/>
    </location>
</feature>
<sequence>MKKTITFAVMHFSVAFTVAYLLTGSLVVGGAVALVEPAINTVAFYFHEMVWKKLEDKEAVTEGQTSESSQQLSNSFSDSGGFSKNRGFSNNAATFAS</sequence>
<evidence type="ECO:0000313" key="3">
    <source>
        <dbReference type="EMBL" id="CAB9493610.1"/>
    </source>
</evidence>
<evidence type="ECO:0000313" key="4">
    <source>
        <dbReference type="Proteomes" id="UP000509458"/>
    </source>
</evidence>
<gene>
    <name evidence="3" type="ORF">ALFOR1_30534</name>
</gene>